<name>A0A2W1BMI6_HELAM</name>
<proteinExistence type="predicted"/>
<evidence type="ECO:0000313" key="2">
    <source>
        <dbReference type="EMBL" id="PZC74835.1"/>
    </source>
</evidence>
<evidence type="ECO:0000256" key="1">
    <source>
        <dbReference type="SAM" id="MobiDB-lite"/>
    </source>
</evidence>
<protein>
    <submittedName>
        <fullName evidence="2">Uncharacterized protein</fullName>
    </submittedName>
</protein>
<gene>
    <name evidence="2" type="primary">HaOG207099</name>
    <name evidence="2" type="ORF">B5X24_HaOG207099</name>
</gene>
<dbReference type="EMBL" id="KZ150024">
    <property type="protein sequence ID" value="PZC74835.1"/>
    <property type="molecule type" value="Genomic_DNA"/>
</dbReference>
<accession>A0A2W1BMI6</accession>
<evidence type="ECO:0000313" key="3">
    <source>
        <dbReference type="Proteomes" id="UP000249218"/>
    </source>
</evidence>
<dbReference type="AlphaFoldDB" id="A0A2W1BMI6"/>
<sequence length="99" mass="10934">MASTSAAPPLKRKATVILVDPDIGKAIEDAKKPKIDLNATKKFACISAIVDMYVHLLNAIFRPKRSLASDSMETDESYLTDNDNPDYNITSGSPMKHFY</sequence>
<organism evidence="2 3">
    <name type="scientific">Helicoverpa armigera</name>
    <name type="common">Cotton bollworm</name>
    <name type="synonym">Heliothis armigera</name>
    <dbReference type="NCBI Taxonomy" id="29058"/>
    <lineage>
        <taxon>Eukaryota</taxon>
        <taxon>Metazoa</taxon>
        <taxon>Ecdysozoa</taxon>
        <taxon>Arthropoda</taxon>
        <taxon>Hexapoda</taxon>
        <taxon>Insecta</taxon>
        <taxon>Pterygota</taxon>
        <taxon>Neoptera</taxon>
        <taxon>Endopterygota</taxon>
        <taxon>Lepidoptera</taxon>
        <taxon>Glossata</taxon>
        <taxon>Ditrysia</taxon>
        <taxon>Noctuoidea</taxon>
        <taxon>Noctuidae</taxon>
        <taxon>Heliothinae</taxon>
        <taxon>Helicoverpa</taxon>
    </lineage>
</organism>
<reference evidence="2 3" key="1">
    <citation type="journal article" date="2017" name="BMC Biol.">
        <title>Genomic innovations, transcriptional plasticity and gene loss underlying the evolution and divergence of two highly polyphagous and invasive Helicoverpa pest species.</title>
        <authorList>
            <person name="Pearce S.L."/>
            <person name="Clarke D.F."/>
            <person name="East P.D."/>
            <person name="Elfekih S."/>
            <person name="Gordon K.H."/>
            <person name="Jermiin L.S."/>
            <person name="McGaughran A."/>
            <person name="Oakeshott J.G."/>
            <person name="Papanikolaou A."/>
            <person name="Perera O.P."/>
            <person name="Rane R.V."/>
            <person name="Richards S."/>
            <person name="Tay W.T."/>
            <person name="Walsh T.K."/>
            <person name="Anderson A."/>
            <person name="Anderson C.J."/>
            <person name="Asgari S."/>
            <person name="Board P.G."/>
            <person name="Bretschneider A."/>
            <person name="Campbell P.M."/>
            <person name="Chertemps T."/>
            <person name="Christeller J.T."/>
            <person name="Coppin C.W."/>
            <person name="Downes S.J."/>
            <person name="Duan G."/>
            <person name="Farnsworth C.A."/>
            <person name="Good R.T."/>
            <person name="Han L.B."/>
            <person name="Han Y.C."/>
            <person name="Hatje K."/>
            <person name="Horne I."/>
            <person name="Huang Y.P."/>
            <person name="Hughes D.S."/>
            <person name="Jacquin-Joly E."/>
            <person name="James W."/>
            <person name="Jhangiani S."/>
            <person name="Kollmar M."/>
            <person name="Kuwar S.S."/>
            <person name="Li S."/>
            <person name="Liu N.Y."/>
            <person name="Maibeche M.T."/>
            <person name="Miller J.R."/>
            <person name="Montagne N."/>
            <person name="Perry T."/>
            <person name="Qu J."/>
            <person name="Song S.V."/>
            <person name="Sutton G.G."/>
            <person name="Vogel H."/>
            <person name="Walenz B.P."/>
            <person name="Xu W."/>
            <person name="Zhang H.J."/>
            <person name="Zou Z."/>
            <person name="Batterham P."/>
            <person name="Edwards O.R."/>
            <person name="Feyereisen R."/>
            <person name="Gibbs R.A."/>
            <person name="Heckel D.G."/>
            <person name="McGrath A."/>
            <person name="Robin C."/>
            <person name="Scherer S.E."/>
            <person name="Worley K.C."/>
            <person name="Wu Y.D."/>
        </authorList>
    </citation>
    <scope>NUCLEOTIDE SEQUENCE [LARGE SCALE GENOMIC DNA]</scope>
    <source>
        <strain evidence="2">Harm_GR_Male_#8</strain>
        <tissue evidence="2">Whole organism</tissue>
    </source>
</reference>
<keyword evidence="3" id="KW-1185">Reference proteome</keyword>
<feature type="region of interest" description="Disordered" evidence="1">
    <location>
        <begin position="68"/>
        <end position="99"/>
    </location>
</feature>
<feature type="compositionally biased region" description="Polar residues" evidence="1">
    <location>
        <begin position="79"/>
        <end position="93"/>
    </location>
</feature>
<dbReference type="Proteomes" id="UP000249218">
    <property type="component" value="Unassembled WGS sequence"/>
</dbReference>